<evidence type="ECO:0000256" key="4">
    <source>
        <dbReference type="SAM" id="SignalP"/>
    </source>
</evidence>
<keyword evidence="3 4" id="KW-0732">Signal</keyword>
<feature type="domain" description="SD-repeat containing protein B" evidence="5">
    <location>
        <begin position="33"/>
        <end position="108"/>
    </location>
</feature>
<evidence type="ECO:0000313" key="6">
    <source>
        <dbReference type="EMBL" id="MFB9688884.1"/>
    </source>
</evidence>
<sequence>MKNLARLAALALAVAAPLALAGPAHAADTGSISGDVWLDSNSNGLRDAGEPAIAGHWMVINGTNLQTKTDSLGHYEFKDLPAGSYSVKSTDRSLLAGQGWTTVGGDSKFRGDNGTLGNPVVLTAGQRVTGLNSGFATAKVDYQAGQIIISNTAPKVGDVIDIVGSAVPVGNVYDQFGGQLSLPDGLRVVERLGGMPQYYATEPAGKVTGFFYDRRYPGAYEFVGARVVVEKPLSAAEIKLTAWKGLFGSTDPNTANDVIATTLTTS</sequence>
<comment type="subcellular location">
    <subcellularLocation>
        <location evidence="1">Secreted</location>
    </subcellularLocation>
</comment>
<feature type="signal peptide" evidence="4">
    <location>
        <begin position="1"/>
        <end position="26"/>
    </location>
</feature>
<dbReference type="InterPro" id="IPR033764">
    <property type="entry name" value="Sdr_B"/>
</dbReference>
<keyword evidence="2" id="KW-0964">Secreted</keyword>
<comment type="caution">
    <text evidence="6">The sequence shown here is derived from an EMBL/GenBank/DDBJ whole genome shotgun (WGS) entry which is preliminary data.</text>
</comment>
<evidence type="ECO:0000256" key="2">
    <source>
        <dbReference type="ARBA" id="ARBA00022525"/>
    </source>
</evidence>
<evidence type="ECO:0000256" key="1">
    <source>
        <dbReference type="ARBA" id="ARBA00004613"/>
    </source>
</evidence>
<dbReference type="Proteomes" id="UP001589535">
    <property type="component" value="Unassembled WGS sequence"/>
</dbReference>
<dbReference type="Gene3D" id="2.60.40.10">
    <property type="entry name" value="Immunoglobulins"/>
    <property type="match status" value="1"/>
</dbReference>
<reference evidence="6 7" key="1">
    <citation type="submission" date="2024-09" db="EMBL/GenBank/DDBJ databases">
        <authorList>
            <person name="Sun Q."/>
            <person name="Mori K."/>
        </authorList>
    </citation>
    <scope>NUCLEOTIDE SEQUENCE [LARGE SCALE GENOMIC DNA]</scope>
    <source>
        <strain evidence="6 7">JCM 13852</strain>
    </source>
</reference>
<evidence type="ECO:0000256" key="3">
    <source>
        <dbReference type="ARBA" id="ARBA00022729"/>
    </source>
</evidence>
<dbReference type="EMBL" id="JBHMBK010000030">
    <property type="protein sequence ID" value="MFB9688884.1"/>
    <property type="molecule type" value="Genomic_DNA"/>
</dbReference>
<organism evidence="6 7">
    <name type="scientific">Amycolatopsis plumensis</name>
    <dbReference type="NCBI Taxonomy" id="236508"/>
    <lineage>
        <taxon>Bacteria</taxon>
        <taxon>Bacillati</taxon>
        <taxon>Actinomycetota</taxon>
        <taxon>Actinomycetes</taxon>
        <taxon>Pseudonocardiales</taxon>
        <taxon>Pseudonocardiaceae</taxon>
        <taxon>Amycolatopsis</taxon>
    </lineage>
</organism>
<proteinExistence type="predicted"/>
<evidence type="ECO:0000313" key="7">
    <source>
        <dbReference type="Proteomes" id="UP001589535"/>
    </source>
</evidence>
<gene>
    <name evidence="6" type="ORF">ACFFTO_32305</name>
</gene>
<feature type="chain" id="PRO_5047144815" evidence="4">
    <location>
        <begin position="27"/>
        <end position="266"/>
    </location>
</feature>
<name>A0ABV5UCQ5_9PSEU</name>
<evidence type="ECO:0000259" key="5">
    <source>
        <dbReference type="Pfam" id="PF17210"/>
    </source>
</evidence>
<dbReference type="SUPFAM" id="SSF117074">
    <property type="entry name" value="Hypothetical protein PA1324"/>
    <property type="match status" value="1"/>
</dbReference>
<accession>A0ABV5UCQ5</accession>
<dbReference type="RefSeq" id="WP_378201689.1">
    <property type="nucleotide sequence ID" value="NZ_JBHMBK010000030.1"/>
</dbReference>
<protein>
    <submittedName>
        <fullName evidence="6">SdrD B-like domain-containing protein</fullName>
    </submittedName>
</protein>
<keyword evidence="7" id="KW-1185">Reference proteome</keyword>
<dbReference type="Pfam" id="PF17210">
    <property type="entry name" value="SdrD_B"/>
    <property type="match status" value="1"/>
</dbReference>
<dbReference type="InterPro" id="IPR013783">
    <property type="entry name" value="Ig-like_fold"/>
</dbReference>